<protein>
    <submittedName>
        <fullName evidence="6">ABC transporter</fullName>
    </submittedName>
</protein>
<keyword evidence="3" id="KW-0547">Nucleotide-binding</keyword>
<evidence type="ECO:0000259" key="5">
    <source>
        <dbReference type="PROSITE" id="PS50893"/>
    </source>
</evidence>
<accession>A0A0E1WWL5</accession>
<comment type="similarity">
    <text evidence="2">Belongs to the ABC transporter superfamily.</text>
</comment>
<keyword evidence="4" id="KW-0067">ATP-binding</keyword>
<dbReference type="InterPro" id="IPR017871">
    <property type="entry name" value="ABC_transporter-like_CS"/>
</dbReference>
<evidence type="ECO:0000256" key="2">
    <source>
        <dbReference type="ARBA" id="ARBA00005417"/>
    </source>
</evidence>
<dbReference type="HOGENOM" id="CLU_000604_1_2_5"/>
<sequence>MSISWRPTLSIPLRPCSRGRLSMSILVRNRGAVMPNAIDVKGLVKRFGKATVVDHVSMTVAEGEIVGFLGPNGSGKTTTIRIMCGLLTPDEGEGQVLGYDLRTEGLKIKREVGYMTQRFSFYEDLTIAENLEFVARLYKLDPVKDHVAQTLDELGLTTRGGQLAGTLSGGWKQRLALAACIMHKPKLLLLDEPTAGVDPKARRDFWDEIHRLADGGLTVLVSTHYMDEAERCHRINYISYGKLLATGTVSEVIERTGLTTFFVSGKRLGNVARELEEMPGVDQVAPFGATLHVVGSDREKLTAALDRIKHREDIHVEAGQTSLEDVFIQFMAGAKDNMQ</sequence>
<feature type="domain" description="ABC transporter" evidence="5">
    <location>
        <begin position="38"/>
        <end position="265"/>
    </location>
</feature>
<proteinExistence type="inferred from homology"/>
<gene>
    <name evidence="6" type="ORF">BALG_02511</name>
</gene>
<organism evidence="6">
    <name type="scientific">Brucella pinnipedialis M292/94/1</name>
    <dbReference type="NCBI Taxonomy" id="520462"/>
    <lineage>
        <taxon>Bacteria</taxon>
        <taxon>Pseudomonadati</taxon>
        <taxon>Pseudomonadota</taxon>
        <taxon>Alphaproteobacteria</taxon>
        <taxon>Hyphomicrobiales</taxon>
        <taxon>Brucellaceae</taxon>
        <taxon>Brucella/Ochrobactrum group</taxon>
        <taxon>Brucella</taxon>
    </lineage>
</organism>
<dbReference type="EMBL" id="EQ999534">
    <property type="protein sequence ID" value="EEZ29158.1"/>
    <property type="molecule type" value="Genomic_DNA"/>
</dbReference>
<dbReference type="Pfam" id="PF00005">
    <property type="entry name" value="ABC_tran"/>
    <property type="match status" value="1"/>
</dbReference>
<dbReference type="SUPFAM" id="SSF52540">
    <property type="entry name" value="P-loop containing nucleoside triphosphate hydrolases"/>
    <property type="match status" value="1"/>
</dbReference>
<dbReference type="GO" id="GO:0005886">
    <property type="term" value="C:plasma membrane"/>
    <property type="evidence" value="ECO:0007669"/>
    <property type="project" value="UniProtKB-SubCell"/>
</dbReference>
<dbReference type="CDD" id="cd03230">
    <property type="entry name" value="ABC_DR_subfamily_A"/>
    <property type="match status" value="1"/>
</dbReference>
<comment type="subcellular location">
    <subcellularLocation>
        <location evidence="1">Cell inner membrane</location>
    </subcellularLocation>
</comment>
<dbReference type="PANTHER" id="PTHR43038:SF3">
    <property type="entry name" value="ABC TRANSPORTER G FAMILY MEMBER 20 ISOFORM X1"/>
    <property type="match status" value="1"/>
</dbReference>
<dbReference type="PROSITE" id="PS50893">
    <property type="entry name" value="ABC_TRANSPORTER_2"/>
    <property type="match status" value="1"/>
</dbReference>
<dbReference type="InterPro" id="IPR003593">
    <property type="entry name" value="AAA+_ATPase"/>
</dbReference>
<dbReference type="Gene3D" id="3.40.50.300">
    <property type="entry name" value="P-loop containing nucleotide triphosphate hydrolases"/>
    <property type="match status" value="1"/>
</dbReference>
<dbReference type="GO" id="GO:0016887">
    <property type="term" value="F:ATP hydrolysis activity"/>
    <property type="evidence" value="ECO:0007669"/>
    <property type="project" value="InterPro"/>
</dbReference>
<dbReference type="AlphaFoldDB" id="A0A0E1WWL5"/>
<name>A0A0E1WWL5_9HYPH</name>
<dbReference type="PANTHER" id="PTHR43038">
    <property type="entry name" value="ATP-BINDING CASSETTE, SUB-FAMILY H, MEMBER 1"/>
    <property type="match status" value="1"/>
</dbReference>
<dbReference type="PROSITE" id="PS00211">
    <property type="entry name" value="ABC_TRANSPORTER_1"/>
    <property type="match status" value="1"/>
</dbReference>
<reference evidence="6" key="1">
    <citation type="submission" date="2009-01" db="EMBL/GenBank/DDBJ databases">
        <title>The Genome Sequence of Brucella pinnipedialis M292/94/1.</title>
        <authorList>
            <consortium name="The Broad Institute Genome Sequencing Platform"/>
            <person name="Ward D."/>
            <person name="Young S.K."/>
            <person name="Kodira C.D."/>
            <person name="Zeng Q."/>
            <person name="Koehrsen M."/>
            <person name="Alvarado L."/>
            <person name="Berlin A."/>
            <person name="Borenstein D."/>
            <person name="Chen Z."/>
            <person name="Engels R."/>
            <person name="Freedman E."/>
            <person name="Gellesch M."/>
            <person name="Goldberg J."/>
            <person name="Griggs A."/>
            <person name="Gujja S."/>
            <person name="Heiman D."/>
            <person name="Hepburn T."/>
            <person name="Howarth C."/>
            <person name="Jen D."/>
            <person name="Larson L."/>
            <person name="Lewis B."/>
            <person name="Mehta T."/>
            <person name="Park D."/>
            <person name="Pearson M."/>
            <person name="Roberts A."/>
            <person name="Saif S."/>
            <person name="Shea T."/>
            <person name="Shenoy N."/>
            <person name="Sisk P."/>
            <person name="Stolte C."/>
            <person name="Sykes S."/>
            <person name="Walk T."/>
            <person name="White J."/>
            <person name="Yandava C."/>
            <person name="Whatmore A.M."/>
            <person name="Perrett L.L."/>
            <person name="O'Callaghan D."/>
            <person name="Nusbaum C."/>
            <person name="Galagan J."/>
            <person name="Birren B."/>
        </authorList>
    </citation>
    <scope>NUCLEOTIDE SEQUENCE [LARGE SCALE GENOMIC DNA]</scope>
    <source>
        <strain evidence="6">M292/94/1</strain>
    </source>
</reference>
<dbReference type="GO" id="GO:0005524">
    <property type="term" value="F:ATP binding"/>
    <property type="evidence" value="ECO:0007669"/>
    <property type="project" value="UniProtKB-KW"/>
</dbReference>
<dbReference type="Proteomes" id="UP000004659">
    <property type="component" value="Unassembled WGS sequence"/>
</dbReference>
<evidence type="ECO:0000256" key="1">
    <source>
        <dbReference type="ARBA" id="ARBA00004533"/>
    </source>
</evidence>
<dbReference type="SMART" id="SM00382">
    <property type="entry name" value="AAA"/>
    <property type="match status" value="1"/>
</dbReference>
<evidence type="ECO:0000256" key="4">
    <source>
        <dbReference type="ARBA" id="ARBA00022840"/>
    </source>
</evidence>
<evidence type="ECO:0000256" key="3">
    <source>
        <dbReference type="ARBA" id="ARBA00022741"/>
    </source>
</evidence>
<dbReference type="InterPro" id="IPR003439">
    <property type="entry name" value="ABC_transporter-like_ATP-bd"/>
</dbReference>
<evidence type="ECO:0000313" key="6">
    <source>
        <dbReference type="EMBL" id="EEZ29158.1"/>
    </source>
</evidence>
<dbReference type="InterPro" id="IPR027417">
    <property type="entry name" value="P-loop_NTPase"/>
</dbReference>